<gene>
    <name evidence="2" type="ORF">Fuma_00697</name>
</gene>
<dbReference type="AlphaFoldDB" id="A0A1P8WAP2"/>
<feature type="transmembrane region" description="Helical" evidence="1">
    <location>
        <begin position="30"/>
        <end position="52"/>
    </location>
</feature>
<reference evidence="2 3" key="1">
    <citation type="journal article" date="2016" name="Front. Microbiol.">
        <title>Fuerstia marisgermanicae gen. nov., sp. nov., an Unusual Member of the Phylum Planctomycetes from the German Wadden Sea.</title>
        <authorList>
            <person name="Kohn T."/>
            <person name="Heuer A."/>
            <person name="Jogler M."/>
            <person name="Vollmers J."/>
            <person name="Boedeker C."/>
            <person name="Bunk B."/>
            <person name="Rast P."/>
            <person name="Borchert D."/>
            <person name="Glockner I."/>
            <person name="Freese H.M."/>
            <person name="Klenk H.P."/>
            <person name="Overmann J."/>
            <person name="Kaster A.K."/>
            <person name="Rohde M."/>
            <person name="Wiegand S."/>
            <person name="Jogler C."/>
        </authorList>
    </citation>
    <scope>NUCLEOTIDE SEQUENCE [LARGE SCALE GENOMIC DNA]</scope>
    <source>
        <strain evidence="2 3">NH11</strain>
    </source>
</reference>
<feature type="transmembrane region" description="Helical" evidence="1">
    <location>
        <begin position="181"/>
        <end position="205"/>
    </location>
</feature>
<keyword evidence="1" id="KW-0472">Membrane</keyword>
<evidence type="ECO:0000256" key="1">
    <source>
        <dbReference type="SAM" id="Phobius"/>
    </source>
</evidence>
<evidence type="ECO:0000313" key="2">
    <source>
        <dbReference type="EMBL" id="APZ91111.1"/>
    </source>
</evidence>
<feature type="transmembrane region" description="Helical" evidence="1">
    <location>
        <begin position="217"/>
        <end position="242"/>
    </location>
</feature>
<proteinExistence type="predicted"/>
<dbReference type="RefSeq" id="WP_077022920.1">
    <property type="nucleotide sequence ID" value="NZ_CP017641.1"/>
</dbReference>
<feature type="transmembrane region" description="Helical" evidence="1">
    <location>
        <begin position="133"/>
        <end position="151"/>
    </location>
</feature>
<protein>
    <submittedName>
        <fullName evidence="2">Uncharacterized protein</fullName>
    </submittedName>
</protein>
<dbReference type="OrthoDB" id="260428at2"/>
<keyword evidence="1" id="KW-1133">Transmembrane helix</keyword>
<keyword evidence="3" id="KW-1185">Reference proteome</keyword>
<name>A0A1P8WAP2_9PLAN</name>
<sequence>MNTDPVIVKRVEWLRIFPVLNLWHAARLAFCVRTLIPMFVAFVLAWIGVYQICQITNSVPQDDNRSSAALQTTTHVLQVFPWRSVQPPRRFHEVSLRPNVQIFTSGSFPAPVQACVVTLMSLLTSSEHTLRDAAVLALLAGLLMIFGVAAARSTATEFCTQTRTGAIAAIKLAIVDLPKSLLSTVLATVLIAMPILLLNAAAWLAVLPGIGESVAMIVWPVITLLAVFASLTAVVVAIAWFLSLAAIGTDRCTGSDALSRGINYVLSHKLRTLGYLSAVAILSKLSWWLVTAMLVNANALLEPRFREFIPIARRKDDGDVSGPEAALQWWQSAINIAPEVVEFGAFVSGLTLMYILLRQKEDGVQLRELDGGRR</sequence>
<evidence type="ECO:0000313" key="3">
    <source>
        <dbReference type="Proteomes" id="UP000187735"/>
    </source>
</evidence>
<keyword evidence="1" id="KW-0812">Transmembrane</keyword>
<feature type="transmembrane region" description="Helical" evidence="1">
    <location>
        <begin position="273"/>
        <end position="295"/>
    </location>
</feature>
<organism evidence="2 3">
    <name type="scientific">Fuerstiella marisgermanici</name>
    <dbReference type="NCBI Taxonomy" id="1891926"/>
    <lineage>
        <taxon>Bacteria</taxon>
        <taxon>Pseudomonadati</taxon>
        <taxon>Planctomycetota</taxon>
        <taxon>Planctomycetia</taxon>
        <taxon>Planctomycetales</taxon>
        <taxon>Planctomycetaceae</taxon>
        <taxon>Fuerstiella</taxon>
    </lineage>
</organism>
<accession>A0A1P8WAP2</accession>
<feature type="transmembrane region" description="Helical" evidence="1">
    <location>
        <begin position="340"/>
        <end position="357"/>
    </location>
</feature>
<dbReference type="KEGG" id="fmr:Fuma_00697"/>
<dbReference type="Proteomes" id="UP000187735">
    <property type="component" value="Chromosome"/>
</dbReference>
<dbReference type="EMBL" id="CP017641">
    <property type="protein sequence ID" value="APZ91111.1"/>
    <property type="molecule type" value="Genomic_DNA"/>
</dbReference>